<evidence type="ECO:0000313" key="3">
    <source>
        <dbReference type="Proteomes" id="UP000292886"/>
    </source>
</evidence>
<reference evidence="3" key="1">
    <citation type="submission" date="2019-03" db="EMBL/GenBank/DDBJ databases">
        <title>Weissella sp. 26KH-42 Genome sequencing.</title>
        <authorList>
            <person name="Heo J."/>
            <person name="Kim S.-J."/>
            <person name="Kim J.-S."/>
            <person name="Hong S.-B."/>
            <person name="Kwon S.-W."/>
        </authorList>
    </citation>
    <scope>NUCLEOTIDE SEQUENCE [LARGE SCALE GENOMIC DNA]</scope>
    <source>
        <strain evidence="3">26KH-42</strain>
    </source>
</reference>
<evidence type="ECO:0000313" key="2">
    <source>
        <dbReference type="EMBL" id="QBO37365.1"/>
    </source>
</evidence>
<proteinExistence type="predicted"/>
<name>A0A4V1AJ09_9LACO</name>
<feature type="transmembrane region" description="Helical" evidence="1">
    <location>
        <begin position="37"/>
        <end position="61"/>
    </location>
</feature>
<protein>
    <submittedName>
        <fullName evidence="2">Uncharacterized protein</fullName>
    </submittedName>
</protein>
<keyword evidence="1" id="KW-0472">Membrane</keyword>
<keyword evidence="1" id="KW-1133">Transmembrane helix</keyword>
<dbReference type="KEGG" id="wei:EQG49_13260"/>
<dbReference type="EMBL" id="CP037940">
    <property type="protein sequence ID" value="QBO37365.1"/>
    <property type="molecule type" value="Genomic_DNA"/>
</dbReference>
<dbReference type="AlphaFoldDB" id="A0A4V1AJ09"/>
<keyword evidence="1" id="KW-0812">Transmembrane</keyword>
<evidence type="ECO:0000256" key="1">
    <source>
        <dbReference type="SAM" id="Phobius"/>
    </source>
</evidence>
<dbReference type="RefSeq" id="WP_133364442.1">
    <property type="nucleotide sequence ID" value="NZ_CP037940.1"/>
</dbReference>
<keyword evidence="3" id="KW-1185">Reference proteome</keyword>
<accession>A0A4V1AJ09</accession>
<gene>
    <name evidence="2" type="ORF">EQG49_13260</name>
</gene>
<organism evidence="2 3">
    <name type="scientific">Periweissella cryptocerci</name>
    <dbReference type="NCBI Taxonomy" id="2506420"/>
    <lineage>
        <taxon>Bacteria</taxon>
        <taxon>Bacillati</taxon>
        <taxon>Bacillota</taxon>
        <taxon>Bacilli</taxon>
        <taxon>Lactobacillales</taxon>
        <taxon>Lactobacillaceae</taxon>
        <taxon>Periweissella</taxon>
    </lineage>
</organism>
<dbReference type="Proteomes" id="UP000292886">
    <property type="component" value="Chromosome"/>
</dbReference>
<sequence>MNRSEYRKIKRKKVVGELPVSFRQVAVYKKESDWLEVIICIVFGVFLVLLVFEIGVHLGFIHTKIEVK</sequence>